<dbReference type="SUPFAM" id="SSF55174">
    <property type="entry name" value="Alpha-L RNA-binding motif"/>
    <property type="match status" value="1"/>
</dbReference>
<feature type="domain" description="RNA-binding S4" evidence="6">
    <location>
        <begin position="15"/>
        <end position="81"/>
    </location>
</feature>
<dbReference type="InterPro" id="IPR006145">
    <property type="entry name" value="PsdUridine_synth_RsuA/RluA"/>
</dbReference>
<evidence type="ECO:0000256" key="1">
    <source>
        <dbReference type="ARBA" id="ARBA00010876"/>
    </source>
</evidence>
<comment type="similarity">
    <text evidence="1 5">Belongs to the pseudouridine synthase RluA family.</text>
</comment>
<dbReference type="NCBIfam" id="TIGR00005">
    <property type="entry name" value="rluA_subfam"/>
    <property type="match status" value="1"/>
</dbReference>
<evidence type="ECO:0000313" key="8">
    <source>
        <dbReference type="Proteomes" id="UP000230154"/>
    </source>
</evidence>
<evidence type="ECO:0000313" key="7">
    <source>
        <dbReference type="EMBL" id="PIR74683.1"/>
    </source>
</evidence>
<organism evidence="7 8">
    <name type="scientific">Candidatus Magasanikbacteria bacterium CG10_big_fil_rev_8_21_14_0_10_47_10</name>
    <dbReference type="NCBI Taxonomy" id="1974652"/>
    <lineage>
        <taxon>Bacteria</taxon>
        <taxon>Candidatus Magasanikiibacteriota</taxon>
    </lineage>
</organism>
<dbReference type="PROSITE" id="PS50889">
    <property type="entry name" value="S4"/>
    <property type="match status" value="1"/>
</dbReference>
<dbReference type="Pfam" id="PF01479">
    <property type="entry name" value="S4"/>
    <property type="match status" value="1"/>
</dbReference>
<gene>
    <name evidence="7" type="ORF">COU35_01270</name>
</gene>
<dbReference type="SUPFAM" id="SSF55120">
    <property type="entry name" value="Pseudouridine synthase"/>
    <property type="match status" value="1"/>
</dbReference>
<feature type="active site" evidence="3">
    <location>
        <position position="143"/>
    </location>
</feature>
<dbReference type="InterPro" id="IPR036986">
    <property type="entry name" value="S4_RNA-bd_sf"/>
</dbReference>
<accession>A0A2H0TR80</accession>
<dbReference type="CDD" id="cd02869">
    <property type="entry name" value="PseudoU_synth_RluA_like"/>
    <property type="match status" value="1"/>
</dbReference>
<keyword evidence="4" id="KW-0694">RNA-binding</keyword>
<dbReference type="Proteomes" id="UP000230154">
    <property type="component" value="Unassembled WGS sequence"/>
</dbReference>
<evidence type="ECO:0000256" key="3">
    <source>
        <dbReference type="PIRSR" id="PIRSR606225-1"/>
    </source>
</evidence>
<comment type="catalytic activity">
    <reaction evidence="5">
        <text>a uridine in RNA = a pseudouridine in RNA</text>
        <dbReference type="Rhea" id="RHEA:48348"/>
        <dbReference type="Rhea" id="RHEA-COMP:12068"/>
        <dbReference type="Rhea" id="RHEA-COMP:12069"/>
        <dbReference type="ChEBI" id="CHEBI:65314"/>
        <dbReference type="ChEBI" id="CHEBI:65315"/>
    </reaction>
</comment>
<dbReference type="InterPro" id="IPR002942">
    <property type="entry name" value="S4_RNA-bd"/>
</dbReference>
<dbReference type="EC" id="5.4.99.-" evidence="5"/>
<dbReference type="EMBL" id="PFCB01000010">
    <property type="protein sequence ID" value="PIR74683.1"/>
    <property type="molecule type" value="Genomic_DNA"/>
</dbReference>
<dbReference type="InterPro" id="IPR050188">
    <property type="entry name" value="RluA_PseudoU_synthase"/>
</dbReference>
<dbReference type="InterPro" id="IPR020103">
    <property type="entry name" value="PsdUridine_synth_cat_dom_sf"/>
</dbReference>
<comment type="function">
    <text evidence="5">Responsible for synthesis of pseudouridine from uracil.</text>
</comment>
<dbReference type="PANTHER" id="PTHR21600">
    <property type="entry name" value="MITOCHONDRIAL RNA PSEUDOURIDINE SYNTHASE"/>
    <property type="match status" value="1"/>
</dbReference>
<dbReference type="CDD" id="cd00165">
    <property type="entry name" value="S4"/>
    <property type="match status" value="1"/>
</dbReference>
<dbReference type="AlphaFoldDB" id="A0A2H0TR80"/>
<evidence type="ECO:0000256" key="2">
    <source>
        <dbReference type="ARBA" id="ARBA00023235"/>
    </source>
</evidence>
<dbReference type="Gene3D" id="3.10.290.10">
    <property type="entry name" value="RNA-binding S4 domain"/>
    <property type="match status" value="1"/>
</dbReference>
<dbReference type="InterPro" id="IPR006225">
    <property type="entry name" value="PsdUridine_synth_RluC/D"/>
</dbReference>
<keyword evidence="2 5" id="KW-0413">Isomerase</keyword>
<dbReference type="GO" id="GO:0000455">
    <property type="term" value="P:enzyme-directed rRNA pseudouridine synthesis"/>
    <property type="evidence" value="ECO:0007669"/>
    <property type="project" value="TreeGrafter"/>
</dbReference>
<proteinExistence type="inferred from homology"/>
<dbReference type="GO" id="GO:0003723">
    <property type="term" value="F:RNA binding"/>
    <property type="evidence" value="ECO:0007669"/>
    <property type="project" value="UniProtKB-KW"/>
</dbReference>
<reference evidence="8" key="1">
    <citation type="submission" date="2017-09" db="EMBL/GenBank/DDBJ databases">
        <title>Depth-based differentiation of microbial function through sediment-hosted aquifers and enrichment of novel symbionts in the deep terrestrial subsurface.</title>
        <authorList>
            <person name="Probst A.J."/>
            <person name="Ladd B."/>
            <person name="Jarett J.K."/>
            <person name="Geller-Mcgrath D.E."/>
            <person name="Sieber C.M.K."/>
            <person name="Emerson J.B."/>
            <person name="Anantharaman K."/>
            <person name="Thomas B.C."/>
            <person name="Malmstrom R."/>
            <person name="Stieglmeier M."/>
            <person name="Klingl A."/>
            <person name="Woyke T."/>
            <person name="Ryan C.M."/>
            <person name="Banfield J.F."/>
        </authorList>
    </citation>
    <scope>NUCLEOTIDE SEQUENCE [LARGE SCALE GENOMIC DNA]</scope>
</reference>
<evidence type="ECO:0000256" key="4">
    <source>
        <dbReference type="PROSITE-ProRule" id="PRU00182"/>
    </source>
</evidence>
<dbReference type="GO" id="GO:0120159">
    <property type="term" value="F:rRNA pseudouridine synthase activity"/>
    <property type="evidence" value="ECO:0007669"/>
    <property type="project" value="UniProtKB-ARBA"/>
</dbReference>
<name>A0A2H0TR80_9BACT</name>
<sequence>MNQEQQTFIVSEPGQRLDIFLAGKISQSRSQAKKHIDRGGVMVNGKEPKKAGDMLSPGDKVSLAMTDFSRGILSQAEAVQLPDIHVVLETDEYLVLDKPAGLLVHPTQAGETRTVAAWLLNAYPDIAGVGGHPDRPGIVHRLDKDASGVLVIAKTQRMFDHLKKQFQDRKIQKLYSVLVYGVVAAEHDAIDFPIDRGKDGKMVARPRQGEVTLKNITRLQSGKIALTEFWVENRFARFTLLRVQIHSGRTHQIRVHMYAYGNPVVGDSLYVKPKLKKKGDRDLGRLFLHASSLTFADSAGKAVTAEAPLPAELRMYVETLS</sequence>
<evidence type="ECO:0000256" key="5">
    <source>
        <dbReference type="RuleBase" id="RU362028"/>
    </source>
</evidence>
<comment type="caution">
    <text evidence="7">The sequence shown here is derived from an EMBL/GenBank/DDBJ whole genome shotgun (WGS) entry which is preliminary data.</text>
</comment>
<protein>
    <recommendedName>
        <fullName evidence="5">Pseudouridine synthase</fullName>
        <ecNumber evidence="5">5.4.99.-</ecNumber>
    </recommendedName>
</protein>
<dbReference type="Pfam" id="PF00849">
    <property type="entry name" value="PseudoU_synth_2"/>
    <property type="match status" value="1"/>
</dbReference>
<dbReference type="SMART" id="SM00363">
    <property type="entry name" value="S4"/>
    <property type="match status" value="1"/>
</dbReference>
<dbReference type="PANTHER" id="PTHR21600:SF44">
    <property type="entry name" value="RIBOSOMAL LARGE SUBUNIT PSEUDOURIDINE SYNTHASE D"/>
    <property type="match status" value="1"/>
</dbReference>
<dbReference type="Gene3D" id="3.30.2350.10">
    <property type="entry name" value="Pseudouridine synthase"/>
    <property type="match status" value="1"/>
</dbReference>
<evidence type="ECO:0000259" key="6">
    <source>
        <dbReference type="SMART" id="SM00363"/>
    </source>
</evidence>